<comment type="caution">
    <text evidence="2">The sequence shown here is derived from an EMBL/GenBank/DDBJ whole genome shotgun (WGS) entry which is preliminary data.</text>
</comment>
<keyword evidence="1" id="KW-0812">Transmembrane</keyword>
<name>A0A4R6IF29_9MOLU</name>
<organism evidence="2 3">
    <name type="scientific">Mycoplasma testudineum</name>
    <dbReference type="NCBI Taxonomy" id="244584"/>
    <lineage>
        <taxon>Bacteria</taxon>
        <taxon>Bacillati</taxon>
        <taxon>Mycoplasmatota</taxon>
        <taxon>Mollicutes</taxon>
        <taxon>Mycoplasmataceae</taxon>
        <taxon>Mycoplasma</taxon>
    </lineage>
</organism>
<dbReference type="EMBL" id="SNWN01000011">
    <property type="protein sequence ID" value="TDO20376.1"/>
    <property type="molecule type" value="Genomic_DNA"/>
</dbReference>
<keyword evidence="1" id="KW-1133">Transmembrane helix</keyword>
<keyword evidence="1" id="KW-0472">Membrane</keyword>
<feature type="transmembrane region" description="Helical" evidence="1">
    <location>
        <begin position="52"/>
        <end position="72"/>
    </location>
</feature>
<evidence type="ECO:0000313" key="2">
    <source>
        <dbReference type="EMBL" id="TDO20376.1"/>
    </source>
</evidence>
<evidence type="ECO:0000313" key="3">
    <source>
        <dbReference type="Proteomes" id="UP000295518"/>
    </source>
</evidence>
<feature type="transmembrane region" description="Helical" evidence="1">
    <location>
        <begin position="21"/>
        <end position="40"/>
    </location>
</feature>
<proteinExistence type="predicted"/>
<gene>
    <name evidence="2" type="ORF">EI74_0454</name>
</gene>
<sequence length="162" mass="18148">MSNKSKKSFTQFLKKSSSIIGFLYEIIFLAIPGVLLLILSTSNGSFGPNFRAINSGIFVGIGLLVIAIKILLTRYRIFQLWTLPTTIGLWLILLVVIATIGYQEYVLYLGLAGAFAASLLFFYIISKFQDKIKSVLLTKKIMQTSDEDESKEDEIFSQSTKE</sequence>
<accession>A0A4R6IF29</accession>
<dbReference type="Proteomes" id="UP000295518">
    <property type="component" value="Unassembled WGS sequence"/>
</dbReference>
<feature type="transmembrane region" description="Helical" evidence="1">
    <location>
        <begin position="106"/>
        <end position="125"/>
    </location>
</feature>
<reference evidence="2 3" key="1">
    <citation type="submission" date="2019-03" db="EMBL/GenBank/DDBJ databases">
        <title>Genomic Encyclopedia of Archaeal and Bacterial Type Strains, Phase II (KMG-II): from individual species to whole genera.</title>
        <authorList>
            <person name="Goeker M."/>
        </authorList>
    </citation>
    <scope>NUCLEOTIDE SEQUENCE [LARGE SCALE GENOMIC DNA]</scope>
    <source>
        <strain evidence="2 3">ATCC 700618</strain>
    </source>
</reference>
<protein>
    <submittedName>
        <fullName evidence="2">Uncharacterized protein</fullName>
    </submittedName>
</protein>
<evidence type="ECO:0000256" key="1">
    <source>
        <dbReference type="SAM" id="Phobius"/>
    </source>
</evidence>
<dbReference type="AlphaFoldDB" id="A0A4R6IF29"/>
<keyword evidence="3" id="KW-1185">Reference proteome</keyword>
<feature type="transmembrane region" description="Helical" evidence="1">
    <location>
        <begin position="79"/>
        <end position="100"/>
    </location>
</feature>
<dbReference type="RefSeq" id="WP_094254619.1">
    <property type="nucleotide sequence ID" value="NZ_NNCE01000003.1"/>
</dbReference>